<evidence type="ECO:0000313" key="2">
    <source>
        <dbReference type="EMBL" id="KAF2679721.1"/>
    </source>
</evidence>
<keyword evidence="3" id="KW-1185">Reference proteome</keyword>
<proteinExistence type="predicted"/>
<feature type="region of interest" description="Disordered" evidence="1">
    <location>
        <begin position="1"/>
        <end position="49"/>
    </location>
</feature>
<sequence length="152" mass="17001">MNPRHFKSTAKSIPHIMLNSPSRWPPTYLPPHRPKNTQSPSSPVAAAPQQSSLNRLWPGLYPKFLQIHNPSTWPWEYVTLIEGNLKAHSAHLGTARSKRLHRAPKGMQHYSGIKFCVRSRRIDHHRVCDGGAGGEQAGGTVECFVEGLWAVV</sequence>
<dbReference type="EMBL" id="MU005601">
    <property type="protein sequence ID" value="KAF2679721.1"/>
    <property type="molecule type" value="Genomic_DNA"/>
</dbReference>
<name>A0A6G1IP49_9PLEO</name>
<gene>
    <name evidence="2" type="ORF">K458DRAFT_113441</name>
</gene>
<organism evidence="2 3">
    <name type="scientific">Lentithecium fluviatile CBS 122367</name>
    <dbReference type="NCBI Taxonomy" id="1168545"/>
    <lineage>
        <taxon>Eukaryota</taxon>
        <taxon>Fungi</taxon>
        <taxon>Dikarya</taxon>
        <taxon>Ascomycota</taxon>
        <taxon>Pezizomycotina</taxon>
        <taxon>Dothideomycetes</taxon>
        <taxon>Pleosporomycetidae</taxon>
        <taxon>Pleosporales</taxon>
        <taxon>Massarineae</taxon>
        <taxon>Lentitheciaceae</taxon>
        <taxon>Lentithecium</taxon>
    </lineage>
</organism>
<feature type="compositionally biased region" description="Low complexity" evidence="1">
    <location>
        <begin position="38"/>
        <end position="49"/>
    </location>
</feature>
<protein>
    <submittedName>
        <fullName evidence="2">Uncharacterized protein</fullName>
    </submittedName>
</protein>
<evidence type="ECO:0000256" key="1">
    <source>
        <dbReference type="SAM" id="MobiDB-lite"/>
    </source>
</evidence>
<reference evidence="2" key="1">
    <citation type="journal article" date="2020" name="Stud. Mycol.">
        <title>101 Dothideomycetes genomes: a test case for predicting lifestyles and emergence of pathogens.</title>
        <authorList>
            <person name="Haridas S."/>
            <person name="Albert R."/>
            <person name="Binder M."/>
            <person name="Bloem J."/>
            <person name="Labutti K."/>
            <person name="Salamov A."/>
            <person name="Andreopoulos B."/>
            <person name="Baker S."/>
            <person name="Barry K."/>
            <person name="Bills G."/>
            <person name="Bluhm B."/>
            <person name="Cannon C."/>
            <person name="Castanera R."/>
            <person name="Culley D."/>
            <person name="Daum C."/>
            <person name="Ezra D."/>
            <person name="Gonzalez J."/>
            <person name="Henrissat B."/>
            <person name="Kuo A."/>
            <person name="Liang C."/>
            <person name="Lipzen A."/>
            <person name="Lutzoni F."/>
            <person name="Magnuson J."/>
            <person name="Mondo S."/>
            <person name="Nolan M."/>
            <person name="Ohm R."/>
            <person name="Pangilinan J."/>
            <person name="Park H.-J."/>
            <person name="Ramirez L."/>
            <person name="Alfaro M."/>
            <person name="Sun H."/>
            <person name="Tritt A."/>
            <person name="Yoshinaga Y."/>
            <person name="Zwiers L.-H."/>
            <person name="Turgeon B."/>
            <person name="Goodwin S."/>
            <person name="Spatafora J."/>
            <person name="Crous P."/>
            <person name="Grigoriev I."/>
        </authorList>
    </citation>
    <scope>NUCLEOTIDE SEQUENCE</scope>
    <source>
        <strain evidence="2">CBS 122367</strain>
    </source>
</reference>
<dbReference type="Proteomes" id="UP000799291">
    <property type="component" value="Unassembled WGS sequence"/>
</dbReference>
<accession>A0A6G1IP49</accession>
<evidence type="ECO:0000313" key="3">
    <source>
        <dbReference type="Proteomes" id="UP000799291"/>
    </source>
</evidence>
<dbReference type="AlphaFoldDB" id="A0A6G1IP49"/>